<dbReference type="InterPro" id="IPR002347">
    <property type="entry name" value="SDR_fam"/>
</dbReference>
<comment type="similarity">
    <text evidence="1">Belongs to the short-chain dehydrogenases/reductases (SDR) family.</text>
</comment>
<comment type="caution">
    <text evidence="2">The sequence shown here is derived from an EMBL/GenBank/DDBJ whole genome shotgun (WGS) entry which is preliminary data.</text>
</comment>
<dbReference type="PANTHER" id="PTHR42879:SF2">
    <property type="entry name" value="3-OXOACYL-[ACYL-CARRIER-PROTEIN] REDUCTASE FABG"/>
    <property type="match status" value="1"/>
</dbReference>
<reference evidence="3" key="1">
    <citation type="submission" date="2017-09" db="EMBL/GenBank/DDBJ databases">
        <title>The Reconstruction of 2,631 Draft Metagenome-Assembled Genomes from the Global Oceans.</title>
        <authorList>
            <person name="Tully B.J."/>
            <person name="Graham E.D."/>
            <person name="Heidelberg J.F."/>
        </authorList>
    </citation>
    <scope>NUCLEOTIDE SEQUENCE [LARGE SCALE GENOMIC DNA]</scope>
</reference>
<dbReference type="CDD" id="cd05233">
    <property type="entry name" value="SDR_c"/>
    <property type="match status" value="1"/>
</dbReference>
<dbReference type="SUPFAM" id="SSF51735">
    <property type="entry name" value="NAD(P)-binding Rossmann-fold domains"/>
    <property type="match status" value="1"/>
</dbReference>
<evidence type="ECO:0000313" key="2">
    <source>
        <dbReference type="EMBL" id="MAH64111.1"/>
    </source>
</evidence>
<sequence>MREQHGQLKGLIYNARIQHRQPLIEFDLEDFDRMLDNNLRTSFLLSREAVRLMQCQRFGSIVNIDSILGPQPHKTFTATLRAKRE</sequence>
<dbReference type="AlphaFoldDB" id="A0A2D6YLN0"/>
<name>A0A2D6YLN0_9DELT</name>
<dbReference type="EMBL" id="NZEX01000135">
    <property type="protein sequence ID" value="MAH64111.1"/>
    <property type="molecule type" value="Genomic_DNA"/>
</dbReference>
<evidence type="ECO:0000313" key="3">
    <source>
        <dbReference type="Proteomes" id="UP000226525"/>
    </source>
</evidence>
<organism evidence="2 3">
    <name type="scientific">SAR324 cluster bacterium</name>
    <dbReference type="NCBI Taxonomy" id="2024889"/>
    <lineage>
        <taxon>Bacteria</taxon>
        <taxon>Deltaproteobacteria</taxon>
        <taxon>SAR324 cluster</taxon>
    </lineage>
</organism>
<dbReference type="Pfam" id="PF00106">
    <property type="entry name" value="adh_short"/>
    <property type="match status" value="1"/>
</dbReference>
<evidence type="ECO:0000256" key="1">
    <source>
        <dbReference type="ARBA" id="ARBA00006484"/>
    </source>
</evidence>
<proteinExistence type="inferred from homology"/>
<accession>A0A2D6YLN0</accession>
<gene>
    <name evidence="2" type="ORF">CMN54_11855</name>
</gene>
<dbReference type="PANTHER" id="PTHR42879">
    <property type="entry name" value="3-OXOACYL-(ACYL-CARRIER-PROTEIN) REDUCTASE"/>
    <property type="match status" value="1"/>
</dbReference>
<dbReference type="Gene3D" id="3.40.50.720">
    <property type="entry name" value="NAD(P)-binding Rossmann-like Domain"/>
    <property type="match status" value="1"/>
</dbReference>
<dbReference type="InterPro" id="IPR036291">
    <property type="entry name" value="NAD(P)-bd_dom_sf"/>
</dbReference>
<dbReference type="InterPro" id="IPR050259">
    <property type="entry name" value="SDR"/>
</dbReference>
<protein>
    <submittedName>
        <fullName evidence="2">Uncharacterized protein</fullName>
    </submittedName>
</protein>
<dbReference type="Proteomes" id="UP000226525">
    <property type="component" value="Unassembled WGS sequence"/>
</dbReference>